<protein>
    <submittedName>
        <fullName evidence="1">Uncharacterized protein</fullName>
    </submittedName>
</protein>
<evidence type="ECO:0000313" key="1">
    <source>
        <dbReference type="EMBL" id="ULN44754.1"/>
    </source>
</evidence>
<sequence>MTENNFDLAAALLSDAADLIGHAPHGTHTLDDHAYGALQLVATTDTTRQIVLWAADNDRVLAAVEATSDAATEQNSTRIIAFRADGLMFAGRDNHTFAAHGRHTYVLAATVGADTWQLTIDADTTTLTDTDLDTALSLIERFEHPTYAAG</sequence>
<evidence type="ECO:0000313" key="2">
    <source>
        <dbReference type="Proteomes" id="UP001055337"/>
    </source>
</evidence>
<accession>A0ABY3TXD5</accession>
<name>A0ABY3TXD5_9MYCO</name>
<gene>
    <name evidence="1" type="ORF">MI149_30130</name>
</gene>
<keyword evidence="1" id="KW-0614">Plasmid</keyword>
<dbReference type="Proteomes" id="UP001055337">
    <property type="component" value="Plasmid unnamed"/>
</dbReference>
<dbReference type="RefSeq" id="WP_240180758.1">
    <property type="nucleotide sequence ID" value="NZ_CP092363.2"/>
</dbReference>
<dbReference type="EMBL" id="CP092363">
    <property type="protein sequence ID" value="ULN44754.1"/>
    <property type="molecule type" value="Genomic_DNA"/>
</dbReference>
<proteinExistence type="predicted"/>
<keyword evidence="2" id="KW-1185">Reference proteome</keyword>
<geneLocation type="plasmid" evidence="1 2">
    <name>unnamed</name>
</geneLocation>
<reference evidence="1" key="1">
    <citation type="submission" date="2022-08" db="EMBL/GenBank/DDBJ databases">
        <title>Whole genome sequencing of non-tuberculosis mycobacteria type-strains.</title>
        <authorList>
            <person name="Igarashi Y."/>
            <person name="Osugi A."/>
            <person name="Mitarai S."/>
        </authorList>
    </citation>
    <scope>NUCLEOTIDE SEQUENCE</scope>
    <source>
        <strain evidence="1">JCM 16369</strain>
    </source>
</reference>
<organism evidence="1 2">
    <name type="scientific">Mycolicibacterium crocinum</name>
    <dbReference type="NCBI Taxonomy" id="388459"/>
    <lineage>
        <taxon>Bacteria</taxon>
        <taxon>Bacillati</taxon>
        <taxon>Actinomycetota</taxon>
        <taxon>Actinomycetes</taxon>
        <taxon>Mycobacteriales</taxon>
        <taxon>Mycobacteriaceae</taxon>
        <taxon>Mycolicibacterium</taxon>
    </lineage>
</organism>